<keyword evidence="1 5" id="KW-1003">Cell membrane</keyword>
<sequence>MTSGPNGPFSRPTPRTGTRQGNRRGPSPLIATLIVVAVLVVGFVYFSQVYADILWYNQLGYLEVFVKENLTRIAMFAAAFIVMAGCVFASIRAAYVSRPVYAPDSALQDNLNRYQAQLEPVRKLLMIGIPVVVGGFAGTAAMSMWQQALLFFNRREFGQTDPEFGLDFSFYLNTLPFLGFIVGFLISVVVISGIAGLLTHYLYGGIRLEEKGIFTSRQARIHIAVIAAAFLLLQAANFWLDRFDTLLSTSGTWTGALYTDVEAVIPTKTILTVASVIVALLFIVSAFIGRWRLPIIGTAMLIITAIVAGGVYPWIVQQYQVKPSELSKESPYIQRNIELTREAYGLDETEVIDYKATVEANARALEKDSGTTSNIRLLDPNVVSPAFSQLQQFRQYYQFPETLNVDRYEIDGEVQDTVIAVRELNTEGVPSGWVNEHILYTHGYGVVAARGSTVQADGKPSFMESEIPSTGVLGTYEPRIYFGESSPDYSVVGAPDGSAPQEIDRPQTGESDTESQTTFDGEGGPSVGNLFNQLVYAIKFQSTELLLSDAINPESQILYDRDPRERVEKVAPYLTVDGNAYPAVVDGRVKWIVDGYTTSKYFPYSTQQELQAATTDSLTTGAAALPADKVNYIRNAVKATVDAYDGSVTLYAWDDEDPLLQSWQSVFPSTLKPYSEMSADLMAHVRYPEDQFKVQRELMGKYHVTNADSFYKNDDAWSVPNDPTVANSDVKQPPYYLSLQMPGQDETAFSLTTPFIPFVSPNGEARNVLYGFLSAEADAGTGEAGVKSEDYGKLRLLSLPTDTVVPGPGQAQNRFNSDPTVSNALNLLRQGASEVINGNLLSLPVGGGMLYVQPVYVQSSGDASYPTLQRVLVNFGEKVGFAPTLDEALNQVFGGDSGAITGDSENVGQTPGTGTGEVPGNTTAEADLAAALDDAGAAIQEGQSALAANDFAAYGAAQDKLNQAIQRAIAAQEAMEAAAGKTDGGTTGATEGATPAPTEGG</sequence>
<evidence type="ECO:0000313" key="7">
    <source>
        <dbReference type="EMBL" id="QWC09327.1"/>
    </source>
</evidence>
<evidence type="ECO:0000313" key="8">
    <source>
        <dbReference type="Proteomes" id="UP000676885"/>
    </source>
</evidence>
<dbReference type="GO" id="GO:0005576">
    <property type="term" value="C:extracellular region"/>
    <property type="evidence" value="ECO:0007669"/>
    <property type="project" value="TreeGrafter"/>
</dbReference>
<dbReference type="KEGG" id="ajg:KKR91_12625"/>
<organism evidence="7 8">
    <name type="scientific">Arthrobacter jiangjiafuii</name>
    <dbReference type="NCBI Taxonomy" id="2817475"/>
    <lineage>
        <taxon>Bacteria</taxon>
        <taxon>Bacillati</taxon>
        <taxon>Actinomycetota</taxon>
        <taxon>Actinomycetes</taxon>
        <taxon>Micrococcales</taxon>
        <taxon>Micrococcaceae</taxon>
        <taxon>Arthrobacter</taxon>
    </lineage>
</organism>
<dbReference type="PANTHER" id="PTHR39344:SF1">
    <property type="entry name" value="UPF0182 PROTEIN SLL1060"/>
    <property type="match status" value="1"/>
</dbReference>
<reference evidence="7 8" key="1">
    <citation type="submission" date="2021-05" db="EMBL/GenBank/DDBJ databases">
        <title>Novel species in genus Arthrobacter.</title>
        <authorList>
            <person name="Zhang G."/>
        </authorList>
    </citation>
    <scope>NUCLEOTIDE SEQUENCE [LARGE SCALE GENOMIC DNA]</scope>
    <source>
        <strain evidence="8">zg-ZUI227</strain>
    </source>
</reference>
<evidence type="ECO:0000256" key="5">
    <source>
        <dbReference type="HAMAP-Rule" id="MF_01600"/>
    </source>
</evidence>
<protein>
    <recommendedName>
        <fullName evidence="5">UPF0182 protein KKR91_12625</fullName>
    </recommendedName>
</protein>
<feature type="region of interest" description="Disordered" evidence="6">
    <location>
        <begin position="491"/>
        <end position="525"/>
    </location>
</feature>
<dbReference type="EMBL" id="CP076022">
    <property type="protein sequence ID" value="QWC09327.1"/>
    <property type="molecule type" value="Genomic_DNA"/>
</dbReference>
<comment type="similarity">
    <text evidence="5">Belongs to the UPF0182 family.</text>
</comment>
<feature type="compositionally biased region" description="Polar residues" evidence="6">
    <location>
        <begin position="508"/>
        <end position="519"/>
    </location>
</feature>
<proteinExistence type="inferred from homology"/>
<feature type="transmembrane region" description="Helical" evidence="5">
    <location>
        <begin position="177"/>
        <end position="198"/>
    </location>
</feature>
<evidence type="ECO:0000256" key="6">
    <source>
        <dbReference type="SAM" id="MobiDB-lite"/>
    </source>
</evidence>
<dbReference type="InterPro" id="IPR005372">
    <property type="entry name" value="UPF0182"/>
</dbReference>
<feature type="region of interest" description="Disordered" evidence="6">
    <location>
        <begin position="1"/>
        <end position="24"/>
    </location>
</feature>
<feature type="transmembrane region" description="Helical" evidence="5">
    <location>
        <begin position="29"/>
        <end position="50"/>
    </location>
</feature>
<feature type="region of interest" description="Disordered" evidence="6">
    <location>
        <begin position="897"/>
        <end position="921"/>
    </location>
</feature>
<name>A0A975M3Q6_9MICC</name>
<dbReference type="RefSeq" id="WP_210231206.1">
    <property type="nucleotide sequence ID" value="NZ_CP076022.1"/>
</dbReference>
<dbReference type="PANTHER" id="PTHR39344">
    <property type="entry name" value="UPF0182 PROTEIN SLL1060"/>
    <property type="match status" value="1"/>
</dbReference>
<evidence type="ECO:0000256" key="1">
    <source>
        <dbReference type="ARBA" id="ARBA00022475"/>
    </source>
</evidence>
<dbReference type="GO" id="GO:0005886">
    <property type="term" value="C:plasma membrane"/>
    <property type="evidence" value="ECO:0007669"/>
    <property type="project" value="UniProtKB-SubCell"/>
</dbReference>
<evidence type="ECO:0000256" key="4">
    <source>
        <dbReference type="ARBA" id="ARBA00023136"/>
    </source>
</evidence>
<keyword evidence="3 5" id="KW-1133">Transmembrane helix</keyword>
<feature type="transmembrane region" description="Helical" evidence="5">
    <location>
        <begin position="124"/>
        <end position="145"/>
    </location>
</feature>
<gene>
    <name evidence="7" type="ORF">KKR91_12625</name>
</gene>
<evidence type="ECO:0000256" key="2">
    <source>
        <dbReference type="ARBA" id="ARBA00022692"/>
    </source>
</evidence>
<keyword evidence="2 5" id="KW-0812">Transmembrane</keyword>
<dbReference type="Proteomes" id="UP000676885">
    <property type="component" value="Chromosome"/>
</dbReference>
<keyword evidence="8" id="KW-1185">Reference proteome</keyword>
<feature type="transmembrane region" description="Helical" evidence="5">
    <location>
        <begin position="269"/>
        <end position="288"/>
    </location>
</feature>
<feature type="transmembrane region" description="Helical" evidence="5">
    <location>
        <begin position="295"/>
        <end position="315"/>
    </location>
</feature>
<dbReference type="HAMAP" id="MF_01600">
    <property type="entry name" value="UPF0182"/>
    <property type="match status" value="1"/>
</dbReference>
<feature type="transmembrane region" description="Helical" evidence="5">
    <location>
        <begin position="70"/>
        <end position="91"/>
    </location>
</feature>
<feature type="transmembrane region" description="Helical" evidence="5">
    <location>
        <begin position="219"/>
        <end position="240"/>
    </location>
</feature>
<evidence type="ECO:0000256" key="3">
    <source>
        <dbReference type="ARBA" id="ARBA00022989"/>
    </source>
</evidence>
<dbReference type="AlphaFoldDB" id="A0A975M3Q6"/>
<feature type="compositionally biased region" description="Low complexity" evidence="6">
    <location>
        <begin position="988"/>
        <end position="1001"/>
    </location>
</feature>
<feature type="region of interest" description="Disordered" evidence="6">
    <location>
        <begin position="974"/>
        <end position="1001"/>
    </location>
</feature>
<comment type="subcellular location">
    <subcellularLocation>
        <location evidence="5">Cell membrane</location>
        <topology evidence="5">Multi-pass membrane protein</topology>
    </subcellularLocation>
</comment>
<accession>A0A975M3Q6</accession>
<dbReference type="Pfam" id="PF03699">
    <property type="entry name" value="UPF0182"/>
    <property type="match status" value="1"/>
</dbReference>
<keyword evidence="4 5" id="KW-0472">Membrane</keyword>